<keyword evidence="2" id="KW-0238">DNA-binding</keyword>
<dbReference type="SUPFAM" id="SSF46894">
    <property type="entry name" value="C-terminal effector domain of the bipartite response regulators"/>
    <property type="match status" value="1"/>
</dbReference>
<dbReference type="STRING" id="53463.SAMN05444389_10467"/>
<dbReference type="OrthoDB" id="9814495at2"/>
<feature type="domain" description="HTH luxR-type" evidence="4">
    <location>
        <begin position="152"/>
        <end position="217"/>
    </location>
</feature>
<dbReference type="CDD" id="cd17535">
    <property type="entry name" value="REC_NarL-like"/>
    <property type="match status" value="1"/>
</dbReference>
<accession>A0A1M7GDX8</accession>
<feature type="domain" description="Response regulatory" evidence="5">
    <location>
        <begin position="17"/>
        <end position="132"/>
    </location>
</feature>
<dbReference type="RefSeq" id="WP_084732042.1">
    <property type="nucleotide sequence ID" value="NZ_FRCK01000004.1"/>
</dbReference>
<dbReference type="InterPro" id="IPR016032">
    <property type="entry name" value="Sig_transdc_resp-reg_C-effctor"/>
</dbReference>
<dbReference type="Proteomes" id="UP000184444">
    <property type="component" value="Unassembled WGS sequence"/>
</dbReference>
<dbReference type="SUPFAM" id="SSF52172">
    <property type="entry name" value="CheY-like"/>
    <property type="match status" value="1"/>
</dbReference>
<name>A0A1M7GDX8_9RHOB</name>
<feature type="modified residue" description="4-aspartylphosphate" evidence="3">
    <location>
        <position position="67"/>
    </location>
</feature>
<evidence type="ECO:0000256" key="1">
    <source>
        <dbReference type="ARBA" id="ARBA00022553"/>
    </source>
</evidence>
<dbReference type="EMBL" id="FRCK01000004">
    <property type="protein sequence ID" value="SHM14318.1"/>
    <property type="molecule type" value="Genomic_DNA"/>
</dbReference>
<dbReference type="GO" id="GO:0006355">
    <property type="term" value="P:regulation of DNA-templated transcription"/>
    <property type="evidence" value="ECO:0007669"/>
    <property type="project" value="InterPro"/>
</dbReference>
<dbReference type="GO" id="GO:0000160">
    <property type="term" value="P:phosphorelay signal transduction system"/>
    <property type="evidence" value="ECO:0007669"/>
    <property type="project" value="InterPro"/>
</dbReference>
<dbReference type="PANTHER" id="PTHR43214:SF43">
    <property type="entry name" value="TWO-COMPONENT RESPONSE REGULATOR"/>
    <property type="match status" value="1"/>
</dbReference>
<sequence length="218" mass="22980">MTNTAPDPEPAPQPARTAMVVDDHPITHLGCGRLLADLGYGRVLKAMSGDEALALLGQHQPQVVVLDISLPGTGGLALIAPILERSPDSAILMFSMNDQPGFAARALAEGAHGFLSKNAPPEEFGTAIRALESGEFYLPPRMALALATRQAGSDRSAALTAREDEVLTLIGKGLALQQVADRLGVSYKTVANAASTLKRKLGVSNMTGLIRHAVERER</sequence>
<dbReference type="InterPro" id="IPR058245">
    <property type="entry name" value="NreC/VraR/RcsB-like_REC"/>
</dbReference>
<gene>
    <name evidence="6" type="ORF">SAMN05444389_10467</name>
</gene>
<dbReference type="InterPro" id="IPR011006">
    <property type="entry name" value="CheY-like_superfamily"/>
</dbReference>
<dbReference type="GO" id="GO:0003677">
    <property type="term" value="F:DNA binding"/>
    <property type="evidence" value="ECO:0007669"/>
    <property type="project" value="UniProtKB-KW"/>
</dbReference>
<reference evidence="7" key="1">
    <citation type="submission" date="2016-11" db="EMBL/GenBank/DDBJ databases">
        <authorList>
            <person name="Varghese N."/>
            <person name="Submissions S."/>
        </authorList>
    </citation>
    <scope>NUCLEOTIDE SEQUENCE [LARGE SCALE GENOMIC DNA]</scope>
    <source>
        <strain evidence="7">DSM 6637</strain>
    </source>
</reference>
<keyword evidence="7" id="KW-1185">Reference proteome</keyword>
<evidence type="ECO:0000313" key="7">
    <source>
        <dbReference type="Proteomes" id="UP000184444"/>
    </source>
</evidence>
<dbReference type="InterPro" id="IPR039420">
    <property type="entry name" value="WalR-like"/>
</dbReference>
<dbReference type="Pfam" id="PF00072">
    <property type="entry name" value="Response_reg"/>
    <property type="match status" value="1"/>
</dbReference>
<dbReference type="Pfam" id="PF00196">
    <property type="entry name" value="GerE"/>
    <property type="match status" value="1"/>
</dbReference>
<evidence type="ECO:0000256" key="2">
    <source>
        <dbReference type="ARBA" id="ARBA00023125"/>
    </source>
</evidence>
<dbReference type="SMART" id="SM00448">
    <property type="entry name" value="REC"/>
    <property type="match status" value="1"/>
</dbReference>
<dbReference type="Gene3D" id="3.40.50.2300">
    <property type="match status" value="1"/>
</dbReference>
<protein>
    <submittedName>
        <fullName evidence="6">Two component transcriptional regulator, LuxR family</fullName>
    </submittedName>
</protein>
<dbReference type="InterPro" id="IPR000792">
    <property type="entry name" value="Tscrpt_reg_LuxR_C"/>
</dbReference>
<dbReference type="AlphaFoldDB" id="A0A1M7GDX8"/>
<dbReference type="PRINTS" id="PR00038">
    <property type="entry name" value="HTHLUXR"/>
</dbReference>
<dbReference type="SMART" id="SM00421">
    <property type="entry name" value="HTH_LUXR"/>
    <property type="match status" value="1"/>
</dbReference>
<evidence type="ECO:0000313" key="6">
    <source>
        <dbReference type="EMBL" id="SHM14318.1"/>
    </source>
</evidence>
<dbReference type="InterPro" id="IPR001789">
    <property type="entry name" value="Sig_transdc_resp-reg_receiver"/>
</dbReference>
<evidence type="ECO:0000256" key="3">
    <source>
        <dbReference type="PROSITE-ProRule" id="PRU00169"/>
    </source>
</evidence>
<dbReference type="PROSITE" id="PS50110">
    <property type="entry name" value="RESPONSE_REGULATORY"/>
    <property type="match status" value="1"/>
</dbReference>
<dbReference type="PROSITE" id="PS50043">
    <property type="entry name" value="HTH_LUXR_2"/>
    <property type="match status" value="1"/>
</dbReference>
<dbReference type="PANTHER" id="PTHR43214">
    <property type="entry name" value="TWO-COMPONENT RESPONSE REGULATOR"/>
    <property type="match status" value="1"/>
</dbReference>
<keyword evidence="1 3" id="KW-0597">Phosphoprotein</keyword>
<organism evidence="6 7">
    <name type="scientific">Paracoccus solventivorans</name>
    <dbReference type="NCBI Taxonomy" id="53463"/>
    <lineage>
        <taxon>Bacteria</taxon>
        <taxon>Pseudomonadati</taxon>
        <taxon>Pseudomonadota</taxon>
        <taxon>Alphaproteobacteria</taxon>
        <taxon>Rhodobacterales</taxon>
        <taxon>Paracoccaceae</taxon>
        <taxon>Paracoccus</taxon>
    </lineage>
</organism>
<evidence type="ECO:0000259" key="4">
    <source>
        <dbReference type="PROSITE" id="PS50043"/>
    </source>
</evidence>
<evidence type="ECO:0000259" key="5">
    <source>
        <dbReference type="PROSITE" id="PS50110"/>
    </source>
</evidence>
<proteinExistence type="predicted"/>
<dbReference type="CDD" id="cd06170">
    <property type="entry name" value="LuxR_C_like"/>
    <property type="match status" value="1"/>
</dbReference>